<evidence type="ECO:0000256" key="3">
    <source>
        <dbReference type="ARBA" id="ARBA00023315"/>
    </source>
</evidence>
<dbReference type="Pfam" id="PF02803">
    <property type="entry name" value="Thiolase_C"/>
    <property type="match status" value="1"/>
</dbReference>
<evidence type="ECO:0000256" key="1">
    <source>
        <dbReference type="ARBA" id="ARBA00010982"/>
    </source>
</evidence>
<dbReference type="PIRSF" id="PIRSF000429">
    <property type="entry name" value="Ac-CoA_Ac_transf"/>
    <property type="match status" value="1"/>
</dbReference>
<dbReference type="InterPro" id="IPR020616">
    <property type="entry name" value="Thiolase_N"/>
</dbReference>
<feature type="domain" description="Thiolase N-terminal" evidence="6">
    <location>
        <begin position="4"/>
        <end position="286"/>
    </location>
</feature>
<dbReference type="Pfam" id="PF00108">
    <property type="entry name" value="Thiolase_N"/>
    <property type="match status" value="1"/>
</dbReference>
<evidence type="ECO:0000259" key="6">
    <source>
        <dbReference type="Pfam" id="PF00108"/>
    </source>
</evidence>
<reference evidence="8 9" key="1">
    <citation type="submission" date="2019-11" db="EMBL/GenBank/DDBJ databases">
        <title>Comparative genomics of hydrocarbon-degrading Desulfosarcina strains.</title>
        <authorList>
            <person name="Watanabe M."/>
            <person name="Kojima H."/>
            <person name="Fukui M."/>
        </authorList>
    </citation>
    <scope>NUCLEOTIDE SEQUENCE [LARGE SCALE GENOMIC DNA]</scope>
    <source>
        <strain evidence="8 9">PL12</strain>
    </source>
</reference>
<dbReference type="EMBL" id="AP021874">
    <property type="protein sequence ID" value="BBO69855.1"/>
    <property type="molecule type" value="Genomic_DNA"/>
</dbReference>
<dbReference type="GO" id="GO:0003988">
    <property type="term" value="F:acetyl-CoA C-acyltransferase activity"/>
    <property type="evidence" value="ECO:0007669"/>
    <property type="project" value="UniProtKB-ARBA"/>
</dbReference>
<dbReference type="Proteomes" id="UP000427906">
    <property type="component" value="Chromosome"/>
</dbReference>
<dbReference type="PANTHER" id="PTHR18919:SF107">
    <property type="entry name" value="ACETYL-COA ACETYLTRANSFERASE, CYTOSOLIC"/>
    <property type="match status" value="1"/>
</dbReference>
<accession>A0A5K7YN99</accession>
<organism evidence="8 9">
    <name type="scientific">Desulfosarcina alkanivorans</name>
    <dbReference type="NCBI Taxonomy" id="571177"/>
    <lineage>
        <taxon>Bacteria</taxon>
        <taxon>Pseudomonadati</taxon>
        <taxon>Thermodesulfobacteriota</taxon>
        <taxon>Desulfobacteria</taxon>
        <taxon>Desulfobacterales</taxon>
        <taxon>Desulfosarcinaceae</taxon>
        <taxon>Desulfosarcina</taxon>
    </lineage>
</organism>
<dbReference type="Gene3D" id="3.40.47.10">
    <property type="match status" value="1"/>
</dbReference>
<dbReference type="NCBIfam" id="TIGR01930">
    <property type="entry name" value="AcCoA-C-Actrans"/>
    <property type="match status" value="1"/>
</dbReference>
<keyword evidence="9" id="KW-1185">Reference proteome</keyword>
<dbReference type="PANTHER" id="PTHR18919">
    <property type="entry name" value="ACETYL-COA C-ACYLTRANSFERASE"/>
    <property type="match status" value="1"/>
</dbReference>
<dbReference type="InterPro" id="IPR020617">
    <property type="entry name" value="Thiolase_C"/>
</dbReference>
<feature type="active site" description="Acyl-thioester intermediate" evidence="4">
    <location>
        <position position="88"/>
    </location>
</feature>
<protein>
    <submittedName>
        <fullName evidence="8">Acetyl-CoA acetyltransferase</fullName>
    </submittedName>
</protein>
<feature type="active site" description="Proton acceptor" evidence="4">
    <location>
        <position position="407"/>
    </location>
</feature>
<dbReference type="CDD" id="cd00751">
    <property type="entry name" value="thiolase"/>
    <property type="match status" value="1"/>
</dbReference>
<sequence length="422" mass="45285">MRKIVIAAAVRTPIGNYGGAFKDIPAYTLCGQVLNETIQRAEIKPDQVDEVIMGQSYQNGESVNIARMGLLYAGWPVEVPGITLDRRCCSGLDAIAIGSMMIHAGNAEVVVAGGVESMSRTEFYIPGEFIKWGTGGRVDEKWGFMPRGHGSLSMWGMPFFDRIQRARVMSQPIERFGELNSMMSWAEAAAAKEGITREAADAWSIRSHKKACEAIDSGKFAEEILKVSVPGKKGAVHLIDTDEPPRRNSSIEKLAKLKAIYPDGVCTAGNSSTENDGAAAVVLMSAEKSRQLGVAPIAEFVSSAVAASDPTLTYPAVPKSVEKALERADMTIDEIDLIEIQEAFAVQVLADAKLMKIDPKDMDEKVNVNGSGISLGHPIGATGTMRMVTLLHELRRTGAKYGLETICGGGGQGIAAVIRRAE</sequence>
<keyword evidence="2 5" id="KW-0808">Transferase</keyword>
<evidence type="ECO:0000256" key="4">
    <source>
        <dbReference type="PIRSR" id="PIRSR000429-1"/>
    </source>
</evidence>
<dbReference type="KEGG" id="dalk:DSCA_37850"/>
<dbReference type="AlphaFoldDB" id="A0A5K7YN99"/>
<gene>
    <name evidence="8" type="ORF">DSCA_37850</name>
</gene>
<evidence type="ECO:0000313" key="9">
    <source>
        <dbReference type="Proteomes" id="UP000427906"/>
    </source>
</evidence>
<dbReference type="InterPro" id="IPR002155">
    <property type="entry name" value="Thiolase"/>
</dbReference>
<feature type="active site" description="Proton acceptor" evidence="4">
    <location>
        <position position="377"/>
    </location>
</feature>
<proteinExistence type="inferred from homology"/>
<name>A0A5K7YN99_9BACT</name>
<keyword evidence="3 5" id="KW-0012">Acyltransferase</keyword>
<evidence type="ECO:0000313" key="8">
    <source>
        <dbReference type="EMBL" id="BBO69855.1"/>
    </source>
</evidence>
<dbReference type="SUPFAM" id="SSF53901">
    <property type="entry name" value="Thiolase-like"/>
    <property type="match status" value="2"/>
</dbReference>
<evidence type="ECO:0000256" key="2">
    <source>
        <dbReference type="ARBA" id="ARBA00022679"/>
    </source>
</evidence>
<evidence type="ECO:0000256" key="5">
    <source>
        <dbReference type="RuleBase" id="RU003557"/>
    </source>
</evidence>
<dbReference type="OrthoDB" id="9764638at2"/>
<feature type="domain" description="Thiolase C-terminal" evidence="7">
    <location>
        <begin position="295"/>
        <end position="419"/>
    </location>
</feature>
<comment type="similarity">
    <text evidence="1 5">Belongs to the thiolase-like superfamily. Thiolase family.</text>
</comment>
<evidence type="ECO:0000259" key="7">
    <source>
        <dbReference type="Pfam" id="PF02803"/>
    </source>
</evidence>
<dbReference type="InterPro" id="IPR016039">
    <property type="entry name" value="Thiolase-like"/>
</dbReference>